<sequence>MRPNCPQQQRIPVSLSARRVASFQYLSVGLAINKRSTATLAVPDLKEIVMIQAHLDALHGLPAFDFPAAGATDSALPAAGAVAWRISVEPYSDDSEEFSEAWARFVEKVDLSAVQALIIGQWGESYEVNSSSIVELVVEQRHRLTSLRALFLADITQEQQEISWIQQSDVTPVLGAFPELVEFGIRGGTELQFPETSHSALRRLTVESGGLPAAVVHGVSSSNFPALEFLDLWLGTDNYGGDATIEDLAVILGGTKLPSLRHLGLRNSEIQDDIAKAIVTAPILGQLTTVDLSMGTLSDDGAQALLGTSSFKGLEFLDLHYHFLSDAAITELTRHCAELGVRVDLSEQTDADEYDDEICRYVAVSE</sequence>
<dbReference type="Gene3D" id="3.80.10.10">
    <property type="entry name" value="Ribonuclease Inhibitor"/>
    <property type="match status" value="1"/>
</dbReference>
<dbReference type="SUPFAM" id="SSF52047">
    <property type="entry name" value="RNI-like"/>
    <property type="match status" value="1"/>
</dbReference>
<comment type="caution">
    <text evidence="1">The sequence shown here is derived from an EMBL/GenBank/DDBJ whole genome shotgun (WGS) entry which is preliminary data.</text>
</comment>
<reference evidence="1" key="1">
    <citation type="submission" date="2019-07" db="EMBL/GenBank/DDBJ databases">
        <title>Genomic Encyclopedia of Type Strains, Phase IV (KMG-IV): sequencing the most valuable type-strain genomes for metagenomic binning, comparative biology and taxonomic classification.</title>
        <authorList>
            <person name="Goeker M."/>
        </authorList>
    </citation>
    <scope>NUCLEOTIDE SEQUENCE</scope>
    <source>
        <strain evidence="1">DSM 44596</strain>
    </source>
</reference>
<protein>
    <submittedName>
        <fullName evidence="1">Leucine rich repeat (LRR) protein</fullName>
    </submittedName>
</protein>
<name>A0A652YIG4_NOCGL</name>
<gene>
    <name evidence="1" type="ORF">FNL38_110111</name>
</gene>
<dbReference type="EMBL" id="VNIQ01000010">
    <property type="protein sequence ID" value="TYQ00985.1"/>
    <property type="molecule type" value="Genomic_DNA"/>
</dbReference>
<organism evidence="1">
    <name type="scientific">Nocardia globerula</name>
    <dbReference type="NCBI Taxonomy" id="1818"/>
    <lineage>
        <taxon>Bacteria</taxon>
        <taxon>Bacillati</taxon>
        <taxon>Actinomycetota</taxon>
        <taxon>Actinomycetes</taxon>
        <taxon>Mycobacteriales</taxon>
        <taxon>Nocardiaceae</taxon>
        <taxon>Nocardia</taxon>
    </lineage>
</organism>
<accession>A0A652YIG4</accession>
<dbReference type="AlphaFoldDB" id="A0A652YIG4"/>
<dbReference type="InterPro" id="IPR032675">
    <property type="entry name" value="LRR_dom_sf"/>
</dbReference>
<proteinExistence type="predicted"/>
<dbReference type="InterPro" id="IPR047722">
    <property type="entry name" value="STM4015-like"/>
</dbReference>
<dbReference type="NCBIfam" id="NF038076">
    <property type="entry name" value="fam_STM4015"/>
    <property type="match status" value="1"/>
</dbReference>
<evidence type="ECO:0000313" key="1">
    <source>
        <dbReference type="EMBL" id="TYQ00985.1"/>
    </source>
</evidence>